<accession>A0A9W7Y4W3</accession>
<keyword evidence="2" id="KW-1185">Reference proteome</keyword>
<evidence type="ECO:0000313" key="1">
    <source>
        <dbReference type="EMBL" id="KAJ1725046.1"/>
    </source>
</evidence>
<evidence type="ECO:0000313" key="2">
    <source>
        <dbReference type="Proteomes" id="UP001149813"/>
    </source>
</evidence>
<dbReference type="AlphaFoldDB" id="A0A9W7Y4W3"/>
<organism evidence="1 2">
    <name type="scientific">Coemansia erecta</name>
    <dbReference type="NCBI Taxonomy" id="147472"/>
    <lineage>
        <taxon>Eukaryota</taxon>
        <taxon>Fungi</taxon>
        <taxon>Fungi incertae sedis</taxon>
        <taxon>Zoopagomycota</taxon>
        <taxon>Kickxellomycotina</taxon>
        <taxon>Kickxellomycetes</taxon>
        <taxon>Kickxellales</taxon>
        <taxon>Kickxellaceae</taxon>
        <taxon>Coemansia</taxon>
    </lineage>
</organism>
<dbReference type="Proteomes" id="UP001149813">
    <property type="component" value="Unassembled WGS sequence"/>
</dbReference>
<comment type="caution">
    <text evidence="1">The sequence shown here is derived from an EMBL/GenBank/DDBJ whole genome shotgun (WGS) entry which is preliminary data.</text>
</comment>
<dbReference type="EMBL" id="JANBOJ010000014">
    <property type="protein sequence ID" value="KAJ1725046.1"/>
    <property type="molecule type" value="Genomic_DNA"/>
</dbReference>
<sequence>MHNNKDLLRFQSLPLDIIHAIIGFLPKDKDYVCDAKYTLALLQCCHRWRNVYIKKSFRSLKFNFLQSETPRLVFCDCPVFIQPVDYMHIAPVKSVVTKFAMWNSLRHGDFDSAMSKAGFSVLTFPSVHSIEATIILNLGAYRKYTTDREYIVQDTLSYLRLID</sequence>
<name>A0A9W7Y4W3_9FUNG</name>
<proteinExistence type="predicted"/>
<feature type="non-terminal residue" evidence="1">
    <location>
        <position position="163"/>
    </location>
</feature>
<evidence type="ECO:0008006" key="3">
    <source>
        <dbReference type="Google" id="ProtNLM"/>
    </source>
</evidence>
<reference evidence="1" key="1">
    <citation type="submission" date="2022-07" db="EMBL/GenBank/DDBJ databases">
        <title>Phylogenomic reconstructions and comparative analyses of Kickxellomycotina fungi.</title>
        <authorList>
            <person name="Reynolds N.K."/>
            <person name="Stajich J.E."/>
            <person name="Barry K."/>
            <person name="Grigoriev I.V."/>
            <person name="Crous P."/>
            <person name="Smith M.E."/>
        </authorList>
    </citation>
    <scope>NUCLEOTIDE SEQUENCE</scope>
    <source>
        <strain evidence="1">NBRC 32514</strain>
    </source>
</reference>
<gene>
    <name evidence="1" type="ORF">LPJ53_000772</name>
</gene>
<protein>
    <recommendedName>
        <fullName evidence="3">F-box domain-containing protein</fullName>
    </recommendedName>
</protein>